<dbReference type="InterPro" id="IPR036390">
    <property type="entry name" value="WH_DNA-bd_sf"/>
</dbReference>
<dbReference type="InterPro" id="IPR018309">
    <property type="entry name" value="Tscrpt_reg_PadR_C"/>
</dbReference>
<protein>
    <recommendedName>
        <fullName evidence="5">PadR family transcriptional regulator</fullName>
    </recommendedName>
</protein>
<evidence type="ECO:0000259" key="1">
    <source>
        <dbReference type="Pfam" id="PF03551"/>
    </source>
</evidence>
<evidence type="ECO:0008006" key="5">
    <source>
        <dbReference type="Google" id="ProtNLM"/>
    </source>
</evidence>
<dbReference type="Pfam" id="PF03551">
    <property type="entry name" value="PadR"/>
    <property type="match status" value="1"/>
</dbReference>
<accession>A0A919X866</accession>
<dbReference type="InterPro" id="IPR036388">
    <property type="entry name" value="WH-like_DNA-bd_sf"/>
</dbReference>
<dbReference type="PANTHER" id="PTHR43252:SF6">
    <property type="entry name" value="NEGATIVE TRANSCRIPTION REGULATOR PADR"/>
    <property type="match status" value="1"/>
</dbReference>
<name>A0A919X866_9BACI</name>
<dbReference type="PANTHER" id="PTHR43252">
    <property type="entry name" value="TRANSCRIPTIONAL REGULATOR YQJI"/>
    <property type="match status" value="1"/>
</dbReference>
<keyword evidence="4" id="KW-1185">Reference proteome</keyword>
<sequence length="182" mass="21390">MMKKNYNHTRFAILGLLTTECRTGYQIKQMIDGSLNHFWKISYGQIYPTLKTLADEGLATVQDTKQDGKPDKKEYLLTSKGEKELREWLKSPLKDIPIHKNEVLLKLFFSRHQEKERTINYLQHYHEILQEKLNTYGGIESVIHKHSLDNADAQYWLFTLDYGKRITAAEIAWCEDTIKKLV</sequence>
<evidence type="ECO:0000313" key="4">
    <source>
        <dbReference type="Proteomes" id="UP000676917"/>
    </source>
</evidence>
<dbReference type="Gene3D" id="1.10.10.10">
    <property type="entry name" value="Winged helix-like DNA-binding domain superfamily/Winged helix DNA-binding domain"/>
    <property type="match status" value="1"/>
</dbReference>
<evidence type="ECO:0000259" key="2">
    <source>
        <dbReference type="Pfam" id="PF10400"/>
    </source>
</evidence>
<feature type="domain" description="Transcription regulator PadR C-terminal" evidence="2">
    <location>
        <begin position="100"/>
        <end position="181"/>
    </location>
</feature>
<dbReference type="Gene3D" id="6.10.140.190">
    <property type="match status" value="1"/>
</dbReference>
<feature type="domain" description="Transcription regulator PadR N-terminal" evidence="1">
    <location>
        <begin position="13"/>
        <end position="87"/>
    </location>
</feature>
<organism evidence="3 4">
    <name type="scientific">Ornithinibacillus bavariensis</name>
    <dbReference type="NCBI Taxonomy" id="545502"/>
    <lineage>
        <taxon>Bacteria</taxon>
        <taxon>Bacillati</taxon>
        <taxon>Bacillota</taxon>
        <taxon>Bacilli</taxon>
        <taxon>Bacillales</taxon>
        <taxon>Bacillaceae</taxon>
        <taxon>Ornithinibacillus</taxon>
    </lineage>
</organism>
<dbReference type="EMBL" id="BORP01000002">
    <property type="protein sequence ID" value="GIO26633.1"/>
    <property type="molecule type" value="Genomic_DNA"/>
</dbReference>
<dbReference type="InterPro" id="IPR005149">
    <property type="entry name" value="Tscrpt_reg_PadR_N"/>
</dbReference>
<dbReference type="Proteomes" id="UP000676917">
    <property type="component" value="Unassembled WGS sequence"/>
</dbReference>
<gene>
    <name evidence="3" type="ORF">J43TS3_12440</name>
</gene>
<reference evidence="3" key="1">
    <citation type="submission" date="2021-03" db="EMBL/GenBank/DDBJ databases">
        <title>Antimicrobial resistance genes in bacteria isolated from Japanese honey, and their potential for conferring macrolide and lincosamide resistance in the American foulbrood pathogen Paenibacillus larvae.</title>
        <authorList>
            <person name="Okamoto M."/>
            <person name="Kumagai M."/>
            <person name="Kanamori H."/>
            <person name="Takamatsu D."/>
        </authorList>
    </citation>
    <scope>NUCLEOTIDE SEQUENCE</scope>
    <source>
        <strain evidence="3">J43TS3</strain>
    </source>
</reference>
<dbReference type="SUPFAM" id="SSF46785">
    <property type="entry name" value="Winged helix' DNA-binding domain"/>
    <property type="match status" value="1"/>
</dbReference>
<dbReference type="Pfam" id="PF10400">
    <property type="entry name" value="Vir_act_alpha_C"/>
    <property type="match status" value="1"/>
</dbReference>
<comment type="caution">
    <text evidence="3">The sequence shown here is derived from an EMBL/GenBank/DDBJ whole genome shotgun (WGS) entry which is preliminary data.</text>
</comment>
<evidence type="ECO:0000313" key="3">
    <source>
        <dbReference type="EMBL" id="GIO26633.1"/>
    </source>
</evidence>
<proteinExistence type="predicted"/>
<dbReference type="AlphaFoldDB" id="A0A919X866"/>